<feature type="compositionally biased region" description="Polar residues" evidence="1">
    <location>
        <begin position="53"/>
        <end position="72"/>
    </location>
</feature>
<organism evidence="2 3">
    <name type="scientific">Colletotrichum phormii</name>
    <dbReference type="NCBI Taxonomy" id="359342"/>
    <lineage>
        <taxon>Eukaryota</taxon>
        <taxon>Fungi</taxon>
        <taxon>Dikarya</taxon>
        <taxon>Ascomycota</taxon>
        <taxon>Pezizomycotina</taxon>
        <taxon>Sordariomycetes</taxon>
        <taxon>Hypocreomycetidae</taxon>
        <taxon>Glomerellales</taxon>
        <taxon>Glomerellaceae</taxon>
        <taxon>Colletotrichum</taxon>
        <taxon>Colletotrichum acutatum species complex</taxon>
    </lineage>
</organism>
<dbReference type="Proteomes" id="UP001243989">
    <property type="component" value="Unassembled WGS sequence"/>
</dbReference>
<keyword evidence="3" id="KW-1185">Reference proteome</keyword>
<dbReference type="RefSeq" id="XP_060439330.1">
    <property type="nucleotide sequence ID" value="XM_060591394.1"/>
</dbReference>
<dbReference type="AlphaFoldDB" id="A0AAI9ZGV0"/>
<feature type="compositionally biased region" description="Basic and acidic residues" evidence="1">
    <location>
        <begin position="40"/>
        <end position="52"/>
    </location>
</feature>
<evidence type="ECO:0000313" key="2">
    <source>
        <dbReference type="EMBL" id="KAK1623335.1"/>
    </source>
</evidence>
<sequence>MRPISLITLGFEIVSAGRIINTALPLTIRQRWRPGVRRQQTVEEARHDDNMTKGRSVSSGPPFSSQNVCGGL</sequence>
<dbReference type="EMBL" id="JAHMHQ010000029">
    <property type="protein sequence ID" value="KAK1623335.1"/>
    <property type="molecule type" value="Genomic_DNA"/>
</dbReference>
<evidence type="ECO:0000256" key="1">
    <source>
        <dbReference type="SAM" id="MobiDB-lite"/>
    </source>
</evidence>
<accession>A0AAI9ZGV0</accession>
<gene>
    <name evidence="2" type="ORF">BDP81DRAFT_439326</name>
</gene>
<reference evidence="2" key="1">
    <citation type="submission" date="2021-06" db="EMBL/GenBank/DDBJ databases">
        <title>Comparative genomics, transcriptomics and evolutionary studies reveal genomic signatures of adaptation to plant cell wall in hemibiotrophic fungi.</title>
        <authorList>
            <consortium name="DOE Joint Genome Institute"/>
            <person name="Baroncelli R."/>
            <person name="Diaz J.F."/>
            <person name="Benocci T."/>
            <person name="Peng M."/>
            <person name="Battaglia E."/>
            <person name="Haridas S."/>
            <person name="Andreopoulos W."/>
            <person name="Labutti K."/>
            <person name="Pangilinan J."/>
            <person name="Floch G.L."/>
            <person name="Makela M.R."/>
            <person name="Henrissat B."/>
            <person name="Grigoriev I.V."/>
            <person name="Crouch J.A."/>
            <person name="De Vries R.P."/>
            <person name="Sukno S.A."/>
            <person name="Thon M.R."/>
        </authorList>
    </citation>
    <scope>NUCLEOTIDE SEQUENCE</scope>
    <source>
        <strain evidence="2">CBS 102054</strain>
    </source>
</reference>
<proteinExistence type="predicted"/>
<comment type="caution">
    <text evidence="2">The sequence shown here is derived from an EMBL/GenBank/DDBJ whole genome shotgun (WGS) entry which is preliminary data.</text>
</comment>
<protein>
    <submittedName>
        <fullName evidence="2">Uncharacterized protein</fullName>
    </submittedName>
</protein>
<dbReference type="GeneID" id="85476256"/>
<feature type="region of interest" description="Disordered" evidence="1">
    <location>
        <begin position="36"/>
        <end position="72"/>
    </location>
</feature>
<evidence type="ECO:0000313" key="3">
    <source>
        <dbReference type="Proteomes" id="UP001243989"/>
    </source>
</evidence>
<name>A0AAI9ZGV0_9PEZI</name>